<keyword evidence="4 6" id="KW-0472">Membrane</keyword>
<feature type="transmembrane region" description="Helical" evidence="6">
    <location>
        <begin position="33"/>
        <end position="55"/>
    </location>
</feature>
<dbReference type="PANTHER" id="PTHR31465">
    <property type="entry name" value="PROTEIN RTA1-RELATED"/>
    <property type="match status" value="1"/>
</dbReference>
<organism evidence="7 8">
    <name type="scientific">Westerdykella ornata</name>
    <dbReference type="NCBI Taxonomy" id="318751"/>
    <lineage>
        <taxon>Eukaryota</taxon>
        <taxon>Fungi</taxon>
        <taxon>Dikarya</taxon>
        <taxon>Ascomycota</taxon>
        <taxon>Pezizomycotina</taxon>
        <taxon>Dothideomycetes</taxon>
        <taxon>Pleosporomycetidae</taxon>
        <taxon>Pleosporales</taxon>
        <taxon>Sporormiaceae</taxon>
        <taxon>Westerdykella</taxon>
    </lineage>
</organism>
<evidence type="ECO:0000256" key="1">
    <source>
        <dbReference type="ARBA" id="ARBA00004141"/>
    </source>
</evidence>
<evidence type="ECO:0000256" key="5">
    <source>
        <dbReference type="SAM" id="MobiDB-lite"/>
    </source>
</evidence>
<evidence type="ECO:0000256" key="4">
    <source>
        <dbReference type="ARBA" id="ARBA00023136"/>
    </source>
</evidence>
<feature type="region of interest" description="Disordered" evidence="5">
    <location>
        <begin position="296"/>
        <end position="328"/>
    </location>
</feature>
<evidence type="ECO:0000256" key="3">
    <source>
        <dbReference type="ARBA" id="ARBA00022989"/>
    </source>
</evidence>
<proteinExistence type="predicted"/>
<feature type="compositionally biased region" description="Basic and acidic residues" evidence="5">
    <location>
        <begin position="296"/>
        <end position="306"/>
    </location>
</feature>
<keyword evidence="3 6" id="KW-1133">Transmembrane helix</keyword>
<feature type="compositionally biased region" description="Basic and acidic residues" evidence="5">
    <location>
        <begin position="314"/>
        <end position="328"/>
    </location>
</feature>
<keyword evidence="8" id="KW-1185">Reference proteome</keyword>
<keyword evidence="2 6" id="KW-0812">Transmembrane</keyword>
<dbReference type="Proteomes" id="UP000800097">
    <property type="component" value="Unassembled WGS sequence"/>
</dbReference>
<accession>A0A6A6J5S3</accession>
<feature type="transmembrane region" description="Helical" evidence="6">
    <location>
        <begin position="62"/>
        <end position="82"/>
    </location>
</feature>
<dbReference type="OrthoDB" id="4521223at2759"/>
<protein>
    <submittedName>
        <fullName evidence="7">RTA1 like protein</fullName>
    </submittedName>
</protein>
<gene>
    <name evidence="7" type="ORF">EI97DRAFT_428508</name>
</gene>
<dbReference type="AlphaFoldDB" id="A0A6A6J5S3"/>
<feature type="transmembrane region" description="Helical" evidence="6">
    <location>
        <begin position="173"/>
        <end position="197"/>
    </location>
</feature>
<dbReference type="PANTHER" id="PTHR31465:SF9">
    <property type="entry name" value="SPHINGOID LONG-CHAIN BASE TRANSPORTER RSB1"/>
    <property type="match status" value="1"/>
</dbReference>
<reference evidence="7" key="1">
    <citation type="journal article" date="2020" name="Stud. Mycol.">
        <title>101 Dothideomycetes genomes: a test case for predicting lifestyles and emergence of pathogens.</title>
        <authorList>
            <person name="Haridas S."/>
            <person name="Albert R."/>
            <person name="Binder M."/>
            <person name="Bloem J."/>
            <person name="Labutti K."/>
            <person name="Salamov A."/>
            <person name="Andreopoulos B."/>
            <person name="Baker S."/>
            <person name="Barry K."/>
            <person name="Bills G."/>
            <person name="Bluhm B."/>
            <person name="Cannon C."/>
            <person name="Castanera R."/>
            <person name="Culley D."/>
            <person name="Daum C."/>
            <person name="Ezra D."/>
            <person name="Gonzalez J."/>
            <person name="Henrissat B."/>
            <person name="Kuo A."/>
            <person name="Liang C."/>
            <person name="Lipzen A."/>
            <person name="Lutzoni F."/>
            <person name="Magnuson J."/>
            <person name="Mondo S."/>
            <person name="Nolan M."/>
            <person name="Ohm R."/>
            <person name="Pangilinan J."/>
            <person name="Park H.-J."/>
            <person name="Ramirez L."/>
            <person name="Alfaro M."/>
            <person name="Sun H."/>
            <person name="Tritt A."/>
            <person name="Yoshinaga Y."/>
            <person name="Zwiers L.-H."/>
            <person name="Turgeon B."/>
            <person name="Goodwin S."/>
            <person name="Spatafora J."/>
            <person name="Crous P."/>
            <person name="Grigoriev I."/>
        </authorList>
    </citation>
    <scope>NUCLEOTIDE SEQUENCE</scope>
    <source>
        <strain evidence="7">CBS 379.55</strain>
    </source>
</reference>
<feature type="transmembrane region" description="Helical" evidence="6">
    <location>
        <begin position="259"/>
        <end position="277"/>
    </location>
</feature>
<comment type="subcellular location">
    <subcellularLocation>
        <location evidence="1">Membrane</location>
        <topology evidence="1">Multi-pass membrane protein</topology>
    </subcellularLocation>
</comment>
<dbReference type="RefSeq" id="XP_033648857.1">
    <property type="nucleotide sequence ID" value="XM_033797249.1"/>
</dbReference>
<dbReference type="GO" id="GO:0005886">
    <property type="term" value="C:plasma membrane"/>
    <property type="evidence" value="ECO:0007669"/>
    <property type="project" value="TreeGrafter"/>
</dbReference>
<name>A0A6A6J5S3_WESOR</name>
<dbReference type="InterPro" id="IPR007568">
    <property type="entry name" value="RTA1"/>
</dbReference>
<dbReference type="GO" id="GO:0000324">
    <property type="term" value="C:fungal-type vacuole"/>
    <property type="evidence" value="ECO:0007669"/>
    <property type="project" value="TreeGrafter"/>
</dbReference>
<dbReference type="GeneID" id="54550424"/>
<feature type="transmembrane region" description="Helical" evidence="6">
    <location>
        <begin position="136"/>
        <end position="161"/>
    </location>
</feature>
<evidence type="ECO:0000313" key="7">
    <source>
        <dbReference type="EMBL" id="KAF2271318.1"/>
    </source>
</evidence>
<evidence type="ECO:0000256" key="2">
    <source>
        <dbReference type="ARBA" id="ARBA00022692"/>
    </source>
</evidence>
<feature type="transmembrane region" description="Helical" evidence="6">
    <location>
        <begin position="94"/>
        <end position="115"/>
    </location>
</feature>
<evidence type="ECO:0000313" key="8">
    <source>
        <dbReference type="Proteomes" id="UP000800097"/>
    </source>
</evidence>
<evidence type="ECO:0000256" key="6">
    <source>
        <dbReference type="SAM" id="Phobius"/>
    </source>
</evidence>
<feature type="transmembrane region" description="Helical" evidence="6">
    <location>
        <begin position="221"/>
        <end position="239"/>
    </location>
</feature>
<sequence>MGTAPEGYVQGFVCTLKTCSVEKWGYVHYQPSLAGNALFLVIMALLAVAQIFLGIKNKTKGVAAVMVLGLVTETLGYVARVLLHGNPFFRDYFLWYLITLTIGPVFIAAAIYLTLGRIVVVYGEQISRIRPSTYTTFFVGCDFVSLCVQAVGGGIAASTPLTNQPLIDTGTHILVAGLSIQVASLFFFSACSLEFLWRAHKRPEQRNSEFADLVNSKRFKFFLYSLFTATALLFVRTVFRAVELSQGFSGKLANSEVEFMVLDGVMVILASLCLTIWNPGYGFGQRWNEAKFEFGSKTGKGERDAEAQQTPESRSTEKVEPEVSEQRV</sequence>
<dbReference type="EMBL" id="ML986550">
    <property type="protein sequence ID" value="KAF2271318.1"/>
    <property type="molecule type" value="Genomic_DNA"/>
</dbReference>
<dbReference type="Pfam" id="PF04479">
    <property type="entry name" value="RTA1"/>
    <property type="match status" value="1"/>
</dbReference>